<dbReference type="PANTHER" id="PTHR43605">
    <property type="entry name" value="ACYL-COENZYME A SYNTHETASE"/>
    <property type="match status" value="1"/>
</dbReference>
<evidence type="ECO:0000256" key="3">
    <source>
        <dbReference type="ARBA" id="ARBA00022741"/>
    </source>
</evidence>
<keyword evidence="4" id="KW-0067">ATP-binding</keyword>
<dbReference type="OrthoDB" id="6614653at2759"/>
<dbReference type="InterPro" id="IPR051087">
    <property type="entry name" value="Mitochondrial_ACSM"/>
</dbReference>
<dbReference type="AlphaFoldDB" id="A0A226ECI5"/>
<name>A0A226ECI5_FOLCA</name>
<gene>
    <name evidence="9" type="ORF">Fcan01_08594</name>
</gene>
<feature type="domain" description="AMP-dependent synthetase/ligase" evidence="7">
    <location>
        <begin position="155"/>
        <end position="474"/>
    </location>
</feature>
<comment type="similarity">
    <text evidence="1">Belongs to the ATP-dependent AMP-binding enzyme family.</text>
</comment>
<evidence type="ECO:0000256" key="4">
    <source>
        <dbReference type="ARBA" id="ARBA00022840"/>
    </source>
</evidence>
<evidence type="ECO:0000313" key="10">
    <source>
        <dbReference type="Proteomes" id="UP000198287"/>
    </source>
</evidence>
<evidence type="ECO:0000256" key="1">
    <source>
        <dbReference type="ARBA" id="ARBA00006432"/>
    </source>
</evidence>
<dbReference type="OMA" id="QLWTPLT"/>
<dbReference type="GO" id="GO:0006637">
    <property type="term" value="P:acyl-CoA metabolic process"/>
    <property type="evidence" value="ECO:0007669"/>
    <property type="project" value="TreeGrafter"/>
</dbReference>
<evidence type="ECO:0000256" key="2">
    <source>
        <dbReference type="ARBA" id="ARBA00022598"/>
    </source>
</evidence>
<organism evidence="9 10">
    <name type="scientific">Folsomia candida</name>
    <name type="common">Springtail</name>
    <dbReference type="NCBI Taxonomy" id="158441"/>
    <lineage>
        <taxon>Eukaryota</taxon>
        <taxon>Metazoa</taxon>
        <taxon>Ecdysozoa</taxon>
        <taxon>Arthropoda</taxon>
        <taxon>Hexapoda</taxon>
        <taxon>Collembola</taxon>
        <taxon>Entomobryomorpha</taxon>
        <taxon>Isotomoidea</taxon>
        <taxon>Isotomidae</taxon>
        <taxon>Proisotominae</taxon>
        <taxon>Folsomia</taxon>
    </lineage>
</organism>
<dbReference type="GO" id="GO:0004321">
    <property type="term" value="F:fatty-acyl-CoA synthase activity"/>
    <property type="evidence" value="ECO:0007669"/>
    <property type="project" value="TreeGrafter"/>
</dbReference>
<dbReference type="GO" id="GO:0031956">
    <property type="term" value="F:medium-chain fatty acid-CoA ligase activity"/>
    <property type="evidence" value="ECO:0007669"/>
    <property type="project" value="UniProtKB-EC"/>
</dbReference>
<dbReference type="InterPro" id="IPR025110">
    <property type="entry name" value="AMP-bd_C"/>
</dbReference>
<protein>
    <recommendedName>
        <fullName evidence="5">medium-chain acyl-CoA ligase</fullName>
        <ecNumber evidence="5">6.2.1.2</ecNumber>
    </recommendedName>
</protein>
<sequence>MRILRLRPTFRFAKLRQFSTTANTGLGDQILTELEEIWKKGKAPEKFNFSRDIFDRHALHRPTATALWFDNGDPSQDRKWSFSEVQKESLRSAIFLRNMLNLREGSPPPYVLTILSRLPEWCSLSPFFPEFGFPRLLHPQKDENQRGEGSSHTKMQVLYLHLSAIRVGTIFCPGTTMLTSEDIEYRLDASRAGMIITDEENMDKVDDAYRGLVDFGLKKVVIRTGDKKPVPLKNDWIDYHSLAETISANEIDSFRHLDTPSDQVAQGYFTSGTTGKPKMVAHTHSSYGIGHYTTVKMLDLKETDLHWNISDPGWAKSSYSNFFAPWTVGSAVYIHQMERFEAPKVLKALSEKPITTFCAPPTLYKSMVQETDPNLFKFPKLRYCIGAGEPVSPEVIRSWQKNTGVVLHQAYGQTEMTAVDCEISSKDDSIGIANGFMNIRIVDDAGKECPIGTEGQLALRVKPVRPVGLFKGYLKKGANGPELDTEKNSSVFVGDVYLTGDRAYKDDSGHVFLVGRADDVITSAGYRIGPSEIEASRILLFTAAGVVSCALQSVLQTHPSVVESAVVASPDPQRGEVVKAFIILTPQYKTIAEKDEAKLVTEIQNFVKKHTAPYKYPRKVEFVDTLPKTVSGKILRRELKRMEYEKGKK</sequence>
<dbReference type="GO" id="GO:0005524">
    <property type="term" value="F:ATP binding"/>
    <property type="evidence" value="ECO:0007669"/>
    <property type="project" value="UniProtKB-KW"/>
</dbReference>
<dbReference type="Gene3D" id="3.30.300.30">
    <property type="match status" value="1"/>
</dbReference>
<dbReference type="Proteomes" id="UP000198287">
    <property type="component" value="Unassembled WGS sequence"/>
</dbReference>
<accession>A0A226ECI5</accession>
<dbReference type="Pfam" id="PF13193">
    <property type="entry name" value="AMP-binding_C"/>
    <property type="match status" value="1"/>
</dbReference>
<feature type="domain" description="AMP-binding enzyme C-terminal" evidence="8">
    <location>
        <begin position="552"/>
        <end position="633"/>
    </location>
</feature>
<evidence type="ECO:0000256" key="5">
    <source>
        <dbReference type="ARBA" id="ARBA00039009"/>
    </source>
</evidence>
<evidence type="ECO:0000259" key="8">
    <source>
        <dbReference type="Pfam" id="PF13193"/>
    </source>
</evidence>
<keyword evidence="10" id="KW-1185">Reference proteome</keyword>
<dbReference type="SUPFAM" id="SSF56801">
    <property type="entry name" value="Acetyl-CoA synthetase-like"/>
    <property type="match status" value="2"/>
</dbReference>
<proteinExistence type="inferred from homology"/>
<dbReference type="EMBL" id="LNIX01000004">
    <property type="protein sequence ID" value="OXA55342.1"/>
    <property type="molecule type" value="Genomic_DNA"/>
</dbReference>
<dbReference type="GO" id="GO:0006633">
    <property type="term" value="P:fatty acid biosynthetic process"/>
    <property type="evidence" value="ECO:0007669"/>
    <property type="project" value="TreeGrafter"/>
</dbReference>
<dbReference type="PANTHER" id="PTHR43605:SF10">
    <property type="entry name" value="ACYL-COA SYNTHETASE MEDIUM CHAIN FAMILY MEMBER 3"/>
    <property type="match status" value="1"/>
</dbReference>
<keyword evidence="2" id="KW-0436">Ligase</keyword>
<dbReference type="InterPro" id="IPR045851">
    <property type="entry name" value="AMP-bd_C_sf"/>
</dbReference>
<dbReference type="InterPro" id="IPR042099">
    <property type="entry name" value="ANL_N_sf"/>
</dbReference>
<reference evidence="9 10" key="1">
    <citation type="submission" date="2015-12" db="EMBL/GenBank/DDBJ databases">
        <title>The genome of Folsomia candida.</title>
        <authorList>
            <person name="Faddeeva A."/>
            <person name="Derks M.F."/>
            <person name="Anvar Y."/>
            <person name="Smit S."/>
            <person name="Van Straalen N."/>
            <person name="Roelofs D."/>
        </authorList>
    </citation>
    <scope>NUCLEOTIDE SEQUENCE [LARGE SCALE GENOMIC DNA]</scope>
    <source>
        <strain evidence="9 10">VU population</strain>
        <tissue evidence="9">Whole body</tissue>
    </source>
</reference>
<dbReference type="STRING" id="158441.A0A226ECI5"/>
<dbReference type="InterPro" id="IPR000873">
    <property type="entry name" value="AMP-dep_synth/lig_dom"/>
</dbReference>
<dbReference type="EC" id="6.2.1.2" evidence="5"/>
<evidence type="ECO:0000259" key="7">
    <source>
        <dbReference type="Pfam" id="PF00501"/>
    </source>
</evidence>
<evidence type="ECO:0000313" key="9">
    <source>
        <dbReference type="EMBL" id="OXA55342.1"/>
    </source>
</evidence>
<dbReference type="Gene3D" id="3.40.50.12780">
    <property type="entry name" value="N-terminal domain of ligase-like"/>
    <property type="match status" value="2"/>
</dbReference>
<keyword evidence="3" id="KW-0547">Nucleotide-binding</keyword>
<dbReference type="Pfam" id="PF00501">
    <property type="entry name" value="AMP-binding"/>
    <property type="match status" value="1"/>
</dbReference>
<comment type="caution">
    <text evidence="9">The sequence shown here is derived from an EMBL/GenBank/DDBJ whole genome shotgun (WGS) entry which is preliminary data.</text>
</comment>
<comment type="catalytic activity">
    <reaction evidence="6">
        <text>a medium-chain fatty acid + ATP + CoA = a medium-chain fatty acyl-CoA + AMP + diphosphate</text>
        <dbReference type="Rhea" id="RHEA:48340"/>
        <dbReference type="ChEBI" id="CHEBI:30616"/>
        <dbReference type="ChEBI" id="CHEBI:33019"/>
        <dbReference type="ChEBI" id="CHEBI:57287"/>
        <dbReference type="ChEBI" id="CHEBI:59558"/>
        <dbReference type="ChEBI" id="CHEBI:90546"/>
        <dbReference type="ChEBI" id="CHEBI:456215"/>
        <dbReference type="EC" id="6.2.1.2"/>
    </reaction>
    <physiologicalReaction direction="left-to-right" evidence="6">
        <dbReference type="Rhea" id="RHEA:48341"/>
    </physiologicalReaction>
</comment>
<evidence type="ECO:0000256" key="6">
    <source>
        <dbReference type="ARBA" id="ARBA00048477"/>
    </source>
</evidence>